<evidence type="ECO:0000256" key="7">
    <source>
        <dbReference type="ARBA" id="ARBA00022490"/>
    </source>
</evidence>
<evidence type="ECO:0000313" key="17">
    <source>
        <dbReference type="EMBL" id="BAU49923.1"/>
    </source>
</evidence>
<feature type="binding site" evidence="16">
    <location>
        <begin position="99"/>
        <end position="102"/>
    </location>
    <ligand>
        <name>substrate</name>
    </ligand>
</feature>
<dbReference type="CDD" id="cd24015">
    <property type="entry name" value="ASKHA_NBD_PanK-III"/>
    <property type="match status" value="1"/>
</dbReference>
<dbReference type="EMBL" id="AP014936">
    <property type="protein sequence ID" value="BAU49923.1"/>
    <property type="molecule type" value="Genomic_DNA"/>
</dbReference>
<protein>
    <recommendedName>
        <fullName evidence="15 16">Type III pantothenate kinase</fullName>
        <ecNumber evidence="6 16">2.7.1.33</ecNumber>
    </recommendedName>
    <alternativeName>
        <fullName evidence="16">PanK-III</fullName>
    </alternativeName>
    <alternativeName>
        <fullName evidence="16">Pantothenic acid kinase</fullName>
    </alternativeName>
</protein>
<sequence length="244" mass="25737">MQLLVDLGNSRLKWALRDDDRWTSGAVALANDLRALLDGVWEGQLRPDRVVVASVADSRARTTLATWLAARWSLDPLFIEARAEQCGVRNGYLAPQALGPDRWAALVGARALGAHAACVADCGTAVTIDALTAEGVFAGGVILPGIRLQRAALSERTAGVRAADGNDASCLARTTGDAVAAGTVYGIAGAIERVWREFEEALGEEMTLYITGGDADTIAARLSRPFRSVPDLVLRGLARIADAS</sequence>
<comment type="subunit">
    <text evidence="5 16">Homodimer.</text>
</comment>
<dbReference type="GO" id="GO:0005737">
    <property type="term" value="C:cytoplasm"/>
    <property type="evidence" value="ECO:0007669"/>
    <property type="project" value="UniProtKB-SubCell"/>
</dbReference>
<accession>A0A1C7AF83</accession>
<feature type="binding site" evidence="16">
    <location>
        <position position="92"/>
    </location>
    <ligand>
        <name>substrate</name>
    </ligand>
</feature>
<comment type="cofactor">
    <cofactor evidence="2">
        <name>K(+)</name>
        <dbReference type="ChEBI" id="CHEBI:29103"/>
    </cofactor>
</comment>
<comment type="similarity">
    <text evidence="14 16">Belongs to the type III pantothenate kinase family.</text>
</comment>
<keyword evidence="16" id="KW-0479">Metal-binding</keyword>
<evidence type="ECO:0000256" key="14">
    <source>
        <dbReference type="ARBA" id="ARBA00038036"/>
    </source>
</evidence>
<evidence type="ECO:0000256" key="15">
    <source>
        <dbReference type="ARBA" id="ARBA00040883"/>
    </source>
</evidence>
<evidence type="ECO:0000256" key="16">
    <source>
        <dbReference type="HAMAP-Rule" id="MF_01274"/>
    </source>
</evidence>
<dbReference type="GO" id="GO:0004594">
    <property type="term" value="F:pantothenate kinase activity"/>
    <property type="evidence" value="ECO:0007669"/>
    <property type="project" value="UniProtKB-UniRule"/>
</dbReference>
<comment type="subcellular location">
    <subcellularLocation>
        <location evidence="3 16">Cytoplasm</location>
    </subcellularLocation>
</comment>
<keyword evidence="9 16" id="KW-0547">Nucleotide-binding</keyword>
<comment type="pathway">
    <text evidence="4 16">Cofactor biosynthesis; coenzyme A biosynthesis; CoA from (R)-pantothenate: step 1/5.</text>
</comment>
<dbReference type="AlphaFoldDB" id="A0A1C7AF83"/>
<dbReference type="PANTHER" id="PTHR34265">
    <property type="entry name" value="TYPE III PANTOTHENATE KINASE"/>
    <property type="match status" value="1"/>
</dbReference>
<evidence type="ECO:0000256" key="5">
    <source>
        <dbReference type="ARBA" id="ARBA00011738"/>
    </source>
</evidence>
<keyword evidence="8 16" id="KW-0808">Transferase</keyword>
<dbReference type="Proteomes" id="UP000218899">
    <property type="component" value="Chromosome"/>
</dbReference>
<name>A0A1C7AF83_9GAMM</name>
<dbReference type="InterPro" id="IPR004619">
    <property type="entry name" value="Type_III_PanK"/>
</dbReference>
<proteinExistence type="inferred from homology"/>
<dbReference type="GO" id="GO:0015937">
    <property type="term" value="P:coenzyme A biosynthetic process"/>
    <property type="evidence" value="ECO:0007669"/>
    <property type="project" value="UniProtKB-UniRule"/>
</dbReference>
<evidence type="ECO:0000256" key="10">
    <source>
        <dbReference type="ARBA" id="ARBA00022777"/>
    </source>
</evidence>
<keyword evidence="10 16" id="KW-0418">Kinase</keyword>
<dbReference type="GO" id="GO:0005524">
    <property type="term" value="F:ATP binding"/>
    <property type="evidence" value="ECO:0007669"/>
    <property type="project" value="UniProtKB-UniRule"/>
</dbReference>
<feature type="binding site" evidence="16">
    <location>
        <begin position="6"/>
        <end position="13"/>
    </location>
    <ligand>
        <name>ATP</name>
        <dbReference type="ChEBI" id="CHEBI:30616"/>
    </ligand>
</feature>
<evidence type="ECO:0000256" key="12">
    <source>
        <dbReference type="ARBA" id="ARBA00022958"/>
    </source>
</evidence>
<dbReference type="InterPro" id="IPR043129">
    <property type="entry name" value="ATPase_NBD"/>
</dbReference>
<keyword evidence="18" id="KW-1185">Reference proteome</keyword>
<comment type="catalytic activity">
    <reaction evidence="1 16">
        <text>(R)-pantothenate + ATP = (R)-4'-phosphopantothenate + ADP + H(+)</text>
        <dbReference type="Rhea" id="RHEA:16373"/>
        <dbReference type="ChEBI" id="CHEBI:10986"/>
        <dbReference type="ChEBI" id="CHEBI:15378"/>
        <dbReference type="ChEBI" id="CHEBI:29032"/>
        <dbReference type="ChEBI" id="CHEBI:30616"/>
        <dbReference type="ChEBI" id="CHEBI:456216"/>
        <dbReference type="EC" id="2.7.1.33"/>
    </reaction>
</comment>
<keyword evidence="13 16" id="KW-0173">Coenzyme A biosynthesis</keyword>
<dbReference type="UniPathway" id="UPA00241">
    <property type="reaction ID" value="UER00352"/>
</dbReference>
<dbReference type="Gene3D" id="3.30.420.40">
    <property type="match status" value="2"/>
</dbReference>
<evidence type="ECO:0000256" key="11">
    <source>
        <dbReference type="ARBA" id="ARBA00022840"/>
    </source>
</evidence>
<gene>
    <name evidence="16" type="primary">coaX</name>
    <name evidence="17" type="ORF">SVA_3381</name>
</gene>
<evidence type="ECO:0000256" key="6">
    <source>
        <dbReference type="ARBA" id="ARBA00012102"/>
    </source>
</evidence>
<evidence type="ECO:0000313" key="18">
    <source>
        <dbReference type="Proteomes" id="UP000218899"/>
    </source>
</evidence>
<keyword evidence="11 16" id="KW-0067">ATP-binding</keyword>
<reference evidence="17 18" key="1">
    <citation type="submission" date="2015-08" db="EMBL/GenBank/DDBJ databases">
        <title>Complete genome sequence of Sulfurifustis variabilis.</title>
        <authorList>
            <person name="Miura A."/>
            <person name="Kojima H."/>
            <person name="Fukui M."/>
        </authorList>
    </citation>
    <scope>NUCLEOTIDE SEQUENCE [LARGE SCALE GENOMIC DNA]</scope>
    <source>
        <strain evidence="18">skN76</strain>
    </source>
</reference>
<keyword evidence="12 16" id="KW-0630">Potassium</keyword>
<dbReference type="HAMAP" id="MF_01274">
    <property type="entry name" value="Pantothen_kinase_3"/>
    <property type="match status" value="1"/>
</dbReference>
<evidence type="ECO:0000256" key="13">
    <source>
        <dbReference type="ARBA" id="ARBA00022993"/>
    </source>
</evidence>
<dbReference type="OrthoDB" id="9781305at2"/>
<dbReference type="EC" id="2.7.1.33" evidence="6 16"/>
<dbReference type="Pfam" id="PF03309">
    <property type="entry name" value="Pan_kinase"/>
    <property type="match status" value="1"/>
</dbReference>
<evidence type="ECO:0000256" key="9">
    <source>
        <dbReference type="ARBA" id="ARBA00022741"/>
    </source>
</evidence>
<organism evidence="17 18">
    <name type="scientific">Sulfurifustis variabilis</name>
    <dbReference type="NCBI Taxonomy" id="1675686"/>
    <lineage>
        <taxon>Bacteria</taxon>
        <taxon>Pseudomonadati</taxon>
        <taxon>Pseudomonadota</taxon>
        <taxon>Gammaproteobacteria</taxon>
        <taxon>Acidiferrobacterales</taxon>
        <taxon>Acidiferrobacteraceae</taxon>
        <taxon>Sulfurifustis</taxon>
    </lineage>
</organism>
<dbReference type="KEGG" id="sva:SVA_3381"/>
<evidence type="ECO:0000256" key="8">
    <source>
        <dbReference type="ARBA" id="ARBA00022679"/>
    </source>
</evidence>
<evidence type="ECO:0000256" key="2">
    <source>
        <dbReference type="ARBA" id="ARBA00001958"/>
    </source>
</evidence>
<feature type="active site" description="Proton acceptor" evidence="16">
    <location>
        <position position="101"/>
    </location>
</feature>
<dbReference type="PANTHER" id="PTHR34265:SF1">
    <property type="entry name" value="TYPE III PANTOTHENATE KINASE"/>
    <property type="match status" value="1"/>
</dbReference>
<feature type="binding site" evidence="16">
    <location>
        <position position="175"/>
    </location>
    <ligand>
        <name>substrate</name>
    </ligand>
</feature>
<dbReference type="SUPFAM" id="SSF53067">
    <property type="entry name" value="Actin-like ATPase domain"/>
    <property type="match status" value="2"/>
</dbReference>
<comment type="cofactor">
    <cofactor evidence="16">
        <name>NH4(+)</name>
        <dbReference type="ChEBI" id="CHEBI:28938"/>
    </cofactor>
    <cofactor evidence="16">
        <name>K(+)</name>
        <dbReference type="ChEBI" id="CHEBI:29103"/>
    </cofactor>
    <text evidence="16">A monovalent cation. Ammonium or potassium.</text>
</comment>
<evidence type="ECO:0000256" key="4">
    <source>
        <dbReference type="ARBA" id="ARBA00005225"/>
    </source>
</evidence>
<dbReference type="NCBIfam" id="TIGR00671">
    <property type="entry name" value="baf"/>
    <property type="match status" value="1"/>
</dbReference>
<feature type="binding site" evidence="16">
    <location>
        <position position="121"/>
    </location>
    <ligand>
        <name>K(+)</name>
        <dbReference type="ChEBI" id="CHEBI:29103"/>
    </ligand>
</feature>
<comment type="function">
    <text evidence="16">Catalyzes the phosphorylation of pantothenate (Pan), the first step in CoA biosynthesis.</text>
</comment>
<dbReference type="RefSeq" id="WP_096462272.1">
    <property type="nucleotide sequence ID" value="NZ_AP014936.1"/>
</dbReference>
<keyword evidence="7 16" id="KW-0963">Cytoplasm</keyword>
<evidence type="ECO:0000256" key="1">
    <source>
        <dbReference type="ARBA" id="ARBA00001206"/>
    </source>
</evidence>
<dbReference type="GO" id="GO:0046872">
    <property type="term" value="F:metal ion binding"/>
    <property type="evidence" value="ECO:0007669"/>
    <property type="project" value="UniProtKB-KW"/>
</dbReference>
<feature type="binding site" evidence="16">
    <location>
        <position position="124"/>
    </location>
    <ligand>
        <name>ATP</name>
        <dbReference type="ChEBI" id="CHEBI:30616"/>
    </ligand>
</feature>
<evidence type="ECO:0000256" key="3">
    <source>
        <dbReference type="ARBA" id="ARBA00004496"/>
    </source>
</evidence>